<evidence type="ECO:0000313" key="2">
    <source>
        <dbReference type="EMBL" id="AXK83061.1"/>
    </source>
</evidence>
<name>A0A346A1L4_9HYPH</name>
<dbReference type="InterPro" id="IPR000073">
    <property type="entry name" value="AB_hydrolase_1"/>
</dbReference>
<dbReference type="KEGG" id="ptaw:DW352_22610"/>
<evidence type="ECO:0000259" key="1">
    <source>
        <dbReference type="Pfam" id="PF12697"/>
    </source>
</evidence>
<reference evidence="2 3" key="1">
    <citation type="submission" date="2018-07" db="EMBL/GenBank/DDBJ databases">
        <authorList>
            <person name="Quirk P.G."/>
            <person name="Krulwich T.A."/>
        </authorList>
    </citation>
    <scope>NUCLEOTIDE SEQUENCE [LARGE SCALE GENOMIC DNA]</scope>
    <source>
        <strain evidence="2 3">CC-BB4</strain>
    </source>
</reference>
<dbReference type="PANTHER" id="PTHR37017:SF11">
    <property type="entry name" value="ESTERASE_LIPASE_THIOESTERASE DOMAIN-CONTAINING PROTEIN"/>
    <property type="match status" value="1"/>
</dbReference>
<dbReference type="Proteomes" id="UP000254889">
    <property type="component" value="Chromosome"/>
</dbReference>
<dbReference type="SUPFAM" id="SSF53474">
    <property type="entry name" value="alpha/beta-Hydrolases"/>
    <property type="match status" value="1"/>
</dbReference>
<dbReference type="OrthoDB" id="9814966at2"/>
<evidence type="ECO:0000313" key="3">
    <source>
        <dbReference type="Proteomes" id="UP000254889"/>
    </source>
</evidence>
<feature type="domain" description="AB hydrolase-1" evidence="1">
    <location>
        <begin position="4"/>
        <end position="229"/>
    </location>
</feature>
<dbReference type="AlphaFoldDB" id="A0A346A1L4"/>
<dbReference type="PANTHER" id="PTHR37017">
    <property type="entry name" value="AB HYDROLASE-1 DOMAIN-CONTAINING PROTEIN-RELATED"/>
    <property type="match status" value="1"/>
</dbReference>
<accession>A0A346A1L4</accession>
<sequence length="235" mass="25333">MATFVLVHGAWSGGWCYGRVADMLRAEGHRVFTPTLTGQGERSHLLTGAVNLSTHIADVAGVFANEGLDGAVLAGHSYGGMVITGVADRMPEKIAALVYLDAFLPEDGQSLFDLNVPANTQRFIANAGDIGGLAVPPPPAAFFNVNANDAERVDRLATPFPLAAMAERLKLTGKHRSIARRIYVHGTVLPRESPFKPFYERVRNDPAWTVHALACGHHVMLDMPDKTAEILKQAV</sequence>
<dbReference type="InterPro" id="IPR052897">
    <property type="entry name" value="Sec-Metab_Biosynth_Hydrolase"/>
</dbReference>
<dbReference type="Pfam" id="PF12697">
    <property type="entry name" value="Abhydrolase_6"/>
    <property type="match status" value="1"/>
</dbReference>
<dbReference type="RefSeq" id="WP_115693440.1">
    <property type="nucleotide sequence ID" value="NZ_CP031417.1"/>
</dbReference>
<dbReference type="Gene3D" id="3.40.50.1820">
    <property type="entry name" value="alpha/beta hydrolase"/>
    <property type="match status" value="1"/>
</dbReference>
<protein>
    <submittedName>
        <fullName evidence="2">Alpha/beta hydrolase</fullName>
    </submittedName>
</protein>
<organism evidence="2 3">
    <name type="scientific">Pseudolabrys taiwanensis</name>
    <dbReference type="NCBI Taxonomy" id="331696"/>
    <lineage>
        <taxon>Bacteria</taxon>
        <taxon>Pseudomonadati</taxon>
        <taxon>Pseudomonadota</taxon>
        <taxon>Alphaproteobacteria</taxon>
        <taxon>Hyphomicrobiales</taxon>
        <taxon>Xanthobacteraceae</taxon>
        <taxon>Pseudolabrys</taxon>
    </lineage>
</organism>
<dbReference type="InterPro" id="IPR029058">
    <property type="entry name" value="AB_hydrolase_fold"/>
</dbReference>
<keyword evidence="3" id="KW-1185">Reference proteome</keyword>
<dbReference type="GO" id="GO:0016787">
    <property type="term" value="F:hydrolase activity"/>
    <property type="evidence" value="ECO:0007669"/>
    <property type="project" value="UniProtKB-KW"/>
</dbReference>
<keyword evidence="2" id="KW-0378">Hydrolase</keyword>
<gene>
    <name evidence="2" type="ORF">DW352_22610</name>
</gene>
<dbReference type="EMBL" id="CP031417">
    <property type="protein sequence ID" value="AXK83061.1"/>
    <property type="molecule type" value="Genomic_DNA"/>
</dbReference>
<proteinExistence type="predicted"/>